<protein>
    <submittedName>
        <fullName evidence="1">Uncharacterized protein</fullName>
    </submittedName>
</protein>
<comment type="caution">
    <text evidence="1">The sequence shown here is derived from an EMBL/GenBank/DDBJ whole genome shotgun (WGS) entry which is preliminary data.</text>
</comment>
<organism evidence="1">
    <name type="scientific">marine sediment metagenome</name>
    <dbReference type="NCBI Taxonomy" id="412755"/>
    <lineage>
        <taxon>unclassified sequences</taxon>
        <taxon>metagenomes</taxon>
        <taxon>ecological metagenomes</taxon>
    </lineage>
</organism>
<name>A0A0F9F3G8_9ZZZZ</name>
<proteinExistence type="predicted"/>
<gene>
    <name evidence="1" type="ORF">LCGC14_2353560</name>
</gene>
<reference evidence="1" key="1">
    <citation type="journal article" date="2015" name="Nature">
        <title>Complex archaea that bridge the gap between prokaryotes and eukaryotes.</title>
        <authorList>
            <person name="Spang A."/>
            <person name="Saw J.H."/>
            <person name="Jorgensen S.L."/>
            <person name="Zaremba-Niedzwiedzka K."/>
            <person name="Martijn J."/>
            <person name="Lind A.E."/>
            <person name="van Eijk R."/>
            <person name="Schleper C."/>
            <person name="Guy L."/>
            <person name="Ettema T.J."/>
        </authorList>
    </citation>
    <scope>NUCLEOTIDE SEQUENCE</scope>
</reference>
<dbReference type="AlphaFoldDB" id="A0A0F9F3G8"/>
<accession>A0A0F9F3G8</accession>
<dbReference type="EMBL" id="LAZR01034314">
    <property type="protein sequence ID" value="KKL45647.1"/>
    <property type="molecule type" value="Genomic_DNA"/>
</dbReference>
<sequence>MEKIEVSMVVHFTDGTKLPLSFPRQAGDDPIIN</sequence>
<feature type="non-terminal residue" evidence="1">
    <location>
        <position position="33"/>
    </location>
</feature>
<evidence type="ECO:0000313" key="1">
    <source>
        <dbReference type="EMBL" id="KKL45647.1"/>
    </source>
</evidence>